<sequence length="81" mass="8658">MRIVGKTGGRGPARRELRIVNDRPRTELNLGRTNLALLVLSHPRVSHAAGAPVTAQELFPEDLTGCFAVGETASTPVRLTA</sequence>
<keyword evidence="2" id="KW-1185">Reference proteome</keyword>
<dbReference type="EMBL" id="BAAFJT010000008">
    <property type="protein sequence ID" value="GAB0193267.1"/>
    <property type="molecule type" value="Genomic_DNA"/>
</dbReference>
<gene>
    <name evidence="1" type="ORF">GRJ2_001792000</name>
</gene>
<organism evidence="1 2">
    <name type="scientific">Grus japonensis</name>
    <name type="common">Japanese crane</name>
    <name type="synonym">Red-crowned crane</name>
    <dbReference type="NCBI Taxonomy" id="30415"/>
    <lineage>
        <taxon>Eukaryota</taxon>
        <taxon>Metazoa</taxon>
        <taxon>Chordata</taxon>
        <taxon>Craniata</taxon>
        <taxon>Vertebrata</taxon>
        <taxon>Euteleostomi</taxon>
        <taxon>Archelosauria</taxon>
        <taxon>Archosauria</taxon>
        <taxon>Dinosauria</taxon>
        <taxon>Saurischia</taxon>
        <taxon>Theropoda</taxon>
        <taxon>Coelurosauria</taxon>
        <taxon>Aves</taxon>
        <taxon>Neognathae</taxon>
        <taxon>Neoaves</taxon>
        <taxon>Gruiformes</taxon>
        <taxon>Gruidae</taxon>
        <taxon>Grus</taxon>
    </lineage>
</organism>
<evidence type="ECO:0000313" key="1">
    <source>
        <dbReference type="EMBL" id="GAB0193267.1"/>
    </source>
</evidence>
<reference evidence="1 2" key="1">
    <citation type="submission" date="2024-06" db="EMBL/GenBank/DDBJ databases">
        <title>The draft genome of Grus japonensis, version 3.</title>
        <authorList>
            <person name="Nabeshima K."/>
            <person name="Suzuki S."/>
            <person name="Onuma M."/>
        </authorList>
    </citation>
    <scope>NUCLEOTIDE SEQUENCE [LARGE SCALE GENOMIC DNA]</scope>
    <source>
        <strain evidence="1 2">451A</strain>
    </source>
</reference>
<dbReference type="AlphaFoldDB" id="A0ABC9X8C7"/>
<dbReference type="Proteomes" id="UP001623348">
    <property type="component" value="Unassembled WGS sequence"/>
</dbReference>
<proteinExistence type="predicted"/>
<accession>A0ABC9X8C7</accession>
<protein>
    <submittedName>
        <fullName evidence="1">Uncharacterized protein</fullName>
    </submittedName>
</protein>
<comment type="caution">
    <text evidence="1">The sequence shown here is derived from an EMBL/GenBank/DDBJ whole genome shotgun (WGS) entry which is preliminary data.</text>
</comment>
<evidence type="ECO:0000313" key="2">
    <source>
        <dbReference type="Proteomes" id="UP001623348"/>
    </source>
</evidence>
<name>A0ABC9X8C7_GRUJA</name>